<evidence type="ECO:0000313" key="2">
    <source>
        <dbReference type="EMBL" id="AFZ35776.1"/>
    </source>
</evidence>
<gene>
    <name evidence="2" type="ordered locus">Sta7437_2228</name>
</gene>
<feature type="domain" description="Sulfotransferase" evidence="1">
    <location>
        <begin position="40"/>
        <end position="293"/>
    </location>
</feature>
<protein>
    <recommendedName>
        <fullName evidence="1">Sulfotransferase domain-containing protein</fullName>
    </recommendedName>
</protein>
<dbReference type="Proteomes" id="UP000010473">
    <property type="component" value="Chromosome"/>
</dbReference>
<evidence type="ECO:0000259" key="1">
    <source>
        <dbReference type="Pfam" id="PF00685"/>
    </source>
</evidence>
<dbReference type="STRING" id="111780.Sta7437_2228"/>
<dbReference type="RefSeq" id="WP_015193444.1">
    <property type="nucleotide sequence ID" value="NC_019748.1"/>
</dbReference>
<name>K9XUM1_STAC7</name>
<evidence type="ECO:0000313" key="3">
    <source>
        <dbReference type="Proteomes" id="UP000010473"/>
    </source>
</evidence>
<dbReference type="InterPro" id="IPR027417">
    <property type="entry name" value="P-loop_NTPase"/>
</dbReference>
<accession>K9XUM1</accession>
<dbReference type="InterPro" id="IPR000863">
    <property type="entry name" value="Sulfotransferase_dom"/>
</dbReference>
<dbReference type="HOGENOM" id="CLU_079598_0_0_3"/>
<dbReference type="eggNOG" id="ENOG502Z8TY">
    <property type="taxonomic scope" value="Bacteria"/>
</dbReference>
<sequence length="323" mass="37601">MNLIKKVLLRPTLDHILNYWGSNNAKNYDLKNTIAIACSGRGGSTWLTEIIGTLPGYPILWEPLHLAKNPECKNYGYNWNTYIPYHAEDNIKKNYLEQILIGQNLSTNIISSLAFHPQKFFNFQGFLVKFVNANLLFNWMLKQFPIQGILMIRHPCAVVESQLRHSAWNHINKNNLTFPQQLTVDYPHLVQIFETIQTREEILAFEWAIQTYIPLIQPKSKFLYIITYEKLINESKLEINRLFNYLGKPVPKSAYEKLKQVSKTTQQVSNVTHNKNVLTGWKERLLPQQIDNILNIVHQVGINFYNDSLIPDYKNLSDLVNQS</sequence>
<dbReference type="SUPFAM" id="SSF52540">
    <property type="entry name" value="P-loop containing nucleoside triphosphate hydrolases"/>
    <property type="match status" value="1"/>
</dbReference>
<proteinExistence type="predicted"/>
<dbReference type="Pfam" id="PF00685">
    <property type="entry name" value="Sulfotransfer_1"/>
    <property type="match status" value="1"/>
</dbReference>
<dbReference type="KEGG" id="scs:Sta7437_2228"/>
<dbReference type="OrthoDB" id="7861019at2"/>
<dbReference type="Gene3D" id="3.40.50.300">
    <property type="entry name" value="P-loop containing nucleotide triphosphate hydrolases"/>
    <property type="match status" value="1"/>
</dbReference>
<dbReference type="EMBL" id="CP003653">
    <property type="protein sequence ID" value="AFZ35776.1"/>
    <property type="molecule type" value="Genomic_DNA"/>
</dbReference>
<organism evidence="2 3">
    <name type="scientific">Stanieria cyanosphaera (strain ATCC 29371 / PCC 7437)</name>
    <dbReference type="NCBI Taxonomy" id="111780"/>
    <lineage>
        <taxon>Bacteria</taxon>
        <taxon>Bacillati</taxon>
        <taxon>Cyanobacteriota</taxon>
        <taxon>Cyanophyceae</taxon>
        <taxon>Pleurocapsales</taxon>
        <taxon>Dermocarpellaceae</taxon>
        <taxon>Stanieria</taxon>
    </lineage>
</organism>
<keyword evidence="3" id="KW-1185">Reference proteome</keyword>
<dbReference type="AlphaFoldDB" id="K9XUM1"/>
<reference evidence="3" key="1">
    <citation type="journal article" date="2013" name="Proc. Natl. Acad. Sci. U.S.A.">
        <title>Improving the coverage of the cyanobacterial phylum using diversity-driven genome sequencing.</title>
        <authorList>
            <person name="Shih P.M."/>
            <person name="Wu D."/>
            <person name="Latifi A."/>
            <person name="Axen S.D."/>
            <person name="Fewer D.P."/>
            <person name="Talla E."/>
            <person name="Calteau A."/>
            <person name="Cai F."/>
            <person name="Tandeau de Marsac N."/>
            <person name="Rippka R."/>
            <person name="Herdman M."/>
            <person name="Sivonen K."/>
            <person name="Coursin T."/>
            <person name="Laurent T."/>
            <person name="Goodwin L."/>
            <person name="Nolan M."/>
            <person name="Davenport K.W."/>
            <person name="Han C.S."/>
            <person name="Rubin E.M."/>
            <person name="Eisen J.A."/>
            <person name="Woyke T."/>
            <person name="Gugger M."/>
            <person name="Kerfeld C.A."/>
        </authorList>
    </citation>
    <scope>NUCLEOTIDE SEQUENCE [LARGE SCALE GENOMIC DNA]</scope>
    <source>
        <strain evidence="3">ATCC 29371 / PCC 7437</strain>
    </source>
</reference>
<dbReference type="GO" id="GO:0008146">
    <property type="term" value="F:sulfotransferase activity"/>
    <property type="evidence" value="ECO:0007669"/>
    <property type="project" value="InterPro"/>
</dbReference>